<reference evidence="1 2" key="1">
    <citation type="submission" date="2016-01" db="EMBL/GenBank/DDBJ databases">
        <title>Draft Genome Sequences of Seven Thermophilic Sporeformers Isolated from Foods.</title>
        <authorList>
            <person name="Berendsen E.M."/>
            <person name="Wells-Bennik M.H."/>
            <person name="Krawcyk A.O."/>
            <person name="De Jong A."/>
            <person name="Holsappel S."/>
            <person name="Eijlander R.T."/>
            <person name="Kuipers O.P."/>
        </authorList>
    </citation>
    <scope>NUCLEOTIDE SEQUENCE [LARGE SCALE GENOMIC DNA]</scope>
    <source>
        <strain evidence="1 2">B4110</strain>
    </source>
</reference>
<evidence type="ECO:0000313" key="1">
    <source>
        <dbReference type="EMBL" id="KYD32867.1"/>
    </source>
</evidence>
<proteinExistence type="predicted"/>
<organism evidence="1 2">
    <name type="scientific">Parageobacillus toebii</name>
    <dbReference type="NCBI Taxonomy" id="153151"/>
    <lineage>
        <taxon>Bacteria</taxon>
        <taxon>Bacillati</taxon>
        <taxon>Bacillota</taxon>
        <taxon>Bacilli</taxon>
        <taxon>Bacillales</taxon>
        <taxon>Anoxybacillaceae</taxon>
        <taxon>Parageobacillus</taxon>
    </lineage>
</organism>
<name>A0A150N812_9BACL</name>
<dbReference type="AlphaFoldDB" id="A0A150N812"/>
<accession>A0A150N812</accession>
<dbReference type="Proteomes" id="UP000075324">
    <property type="component" value="Unassembled WGS sequence"/>
</dbReference>
<gene>
    <name evidence="1" type="ORF">B4110_2672</name>
</gene>
<comment type="caution">
    <text evidence="1">The sequence shown here is derived from an EMBL/GenBank/DDBJ whole genome shotgun (WGS) entry which is preliminary data.</text>
</comment>
<dbReference type="EMBL" id="LQYW01000005">
    <property type="protein sequence ID" value="KYD32867.1"/>
    <property type="molecule type" value="Genomic_DNA"/>
</dbReference>
<protein>
    <submittedName>
        <fullName evidence="1">Uncharacterized protein</fullName>
    </submittedName>
</protein>
<sequence length="42" mass="4823">MGQKILPHCCRNYRTVQNGEKAQLERKSKVAVSVFHEAVLPR</sequence>
<evidence type="ECO:0000313" key="2">
    <source>
        <dbReference type="Proteomes" id="UP000075324"/>
    </source>
</evidence>